<feature type="disulfide bond" evidence="26">
    <location>
        <begin position="444"/>
        <end position="479"/>
    </location>
</feature>
<keyword evidence="13" id="KW-0677">Repeat</keyword>
<keyword evidence="6" id="KW-0245">EGF-like domain</keyword>
<evidence type="ECO:0000256" key="19">
    <source>
        <dbReference type="ARBA" id="ARBA00023157"/>
    </source>
</evidence>
<evidence type="ECO:0000313" key="34">
    <source>
        <dbReference type="Ensembl" id="ENSAMXP00000033346.1"/>
    </source>
</evidence>
<dbReference type="GeneTree" id="ENSGT00940000157473"/>
<dbReference type="Pfam" id="PF00431">
    <property type="entry name" value="CUB"/>
    <property type="match status" value="2"/>
</dbReference>
<dbReference type="SMART" id="SM00020">
    <property type="entry name" value="Tryp_SPc"/>
    <property type="match status" value="1"/>
</dbReference>
<dbReference type="Bgee" id="ENSAMXG00000040474">
    <property type="expression patterns" value="Expressed in mesonephros and 13 other cell types or tissues"/>
</dbReference>
<dbReference type="PROSITE" id="PS50923">
    <property type="entry name" value="SUSHI"/>
    <property type="match status" value="2"/>
</dbReference>
<comment type="PTM">
    <text evidence="27">The iron and 2-oxoglutarate dependent 3-hydroxylation of aspartate and asparagine is (R) stereospecific within EGF domains.</text>
</comment>
<evidence type="ECO:0000256" key="29">
    <source>
        <dbReference type="PROSITE-ProRule" id="PRU00059"/>
    </source>
</evidence>
<feature type="disulfide bond" evidence="26">
    <location>
        <begin position="201"/>
        <end position="214"/>
    </location>
</feature>
<dbReference type="FunFam" id="2.40.10.10:FF:000068">
    <property type="entry name" value="transmembrane protease serine 2"/>
    <property type="match status" value="1"/>
</dbReference>
<keyword evidence="19 26" id="KW-1015">Disulfide bond</keyword>
<feature type="domain" description="CUB" evidence="31">
    <location>
        <begin position="60"/>
        <end position="183"/>
    </location>
</feature>
<evidence type="ECO:0000256" key="11">
    <source>
        <dbReference type="ARBA" id="ARBA00022723"/>
    </source>
</evidence>
<dbReference type="Gene3D" id="2.10.25.10">
    <property type="entry name" value="Laminin"/>
    <property type="match status" value="1"/>
</dbReference>
<dbReference type="AlphaFoldDB" id="A0A3B1IUI0"/>
<dbReference type="PIRSF" id="PIRSF001155">
    <property type="entry name" value="C1r_C1s_MASP"/>
    <property type="match status" value="1"/>
</dbReference>
<dbReference type="Gene3D" id="2.60.120.290">
    <property type="entry name" value="Spermadhesin, CUB domain"/>
    <property type="match status" value="2"/>
</dbReference>
<evidence type="ECO:0000256" key="26">
    <source>
        <dbReference type="PIRSR" id="PIRSR001155-2"/>
    </source>
</evidence>
<evidence type="ECO:0000256" key="1">
    <source>
        <dbReference type="ARBA" id="ARBA00001057"/>
    </source>
</evidence>
<dbReference type="CDD" id="cd00041">
    <property type="entry name" value="CUB"/>
    <property type="match status" value="2"/>
</dbReference>
<evidence type="ECO:0000256" key="4">
    <source>
        <dbReference type="ARBA" id="ARBA00011907"/>
    </source>
</evidence>
<proteinExistence type="inferred from homology"/>
<evidence type="ECO:0000256" key="25">
    <source>
        <dbReference type="PIRSR" id="PIRSR001155-1"/>
    </source>
</evidence>
<evidence type="ECO:0000256" key="14">
    <source>
        <dbReference type="ARBA" id="ARBA00022801"/>
    </source>
</evidence>
<feature type="binding site" evidence="28">
    <location>
        <position position="185"/>
    </location>
    <ligand>
        <name>Ca(2+)</name>
        <dbReference type="ChEBI" id="CHEBI:29108"/>
        <label>2</label>
    </ligand>
</feature>
<feature type="active site" description="Charge relay system" evidence="25">
    <location>
        <position position="587"/>
    </location>
</feature>
<dbReference type="InterPro" id="IPR024175">
    <property type="entry name" value="Pept_S1A_C1r/C1S/mannan-bd"/>
</dbReference>
<evidence type="ECO:0000256" key="15">
    <source>
        <dbReference type="ARBA" id="ARBA00022813"/>
    </source>
</evidence>
<feature type="active site" description="Charge relay system" evidence="25">
    <location>
        <position position="687"/>
    </location>
</feature>
<dbReference type="STRING" id="7994.ENSAMXP00000033346"/>
<sequence length="738" mass="82868">MTVGSIYITLSDCTFRVGDFLLHVKMMHKGRVHRFFLSLLNTIFNQLNLSLSLFFSVLWVSVSVCDCEVLMYGHVQSPLYPKPYPADLNKQWILEVPHGYRIKLTFTYLDIEHSANCYYDSLKVLDGRKVLGKFCGQRSTDAHHPGRKSFLSSGNRLQLVFVTDGSNPDLQPHLGFSAFYQAIDVDECSSPVSSEDSGPLCSQICLNTLGSYQCACHHGYQLRDDGRTCDLQCGGGIFKEPEGTLSSPGFPSSSPLRLNCTYKITAKPGFEVTLNFSDSFHIEQVYNQGHCLHWLLVTIPDKPAQKYCGDKSPGVLHTGSNMVQLEYYTDDEGESQGWSLTYTTQRVKCELKKTIINGKVTPDFPQYFYRDYIHVTCDKGYKLMMLGKEIRSFRSMCQHNGKWHLPLPECKIIDCGDPRPLLNGGVRFLSGSNNEYRSLIQYHCNEPYYAFKDVHHENFSCAADRKWRTSDENAVIPPCYPVCGRPNVSLSGRERVMGGKAAPAGAFPWQVFLRTNGRGGAIVIGDRWLMTAAHNLEVENLTKENVKVYVGDVLVSELMKHQPIPVESLHVHPGYKNNAMRTNFDNDIALIKLSSPITFNSNVMPVCLPPQDTKLENNGWVSGFGLTETHTTSNNLRYIKLPVVDQDTCRTFVETERATRSDVAPLTDNMFCAGFPEGGEDTCSGDSGSAFVAKNNEEYWVAGIVSWGVECAKAGKYGIYTHVSKYTNWIQKTMEENQ</sequence>
<feature type="binding site" evidence="28">
    <location>
        <position position="112"/>
    </location>
    <ligand>
        <name>Ca(2+)</name>
        <dbReference type="ChEBI" id="CHEBI:29108"/>
        <label>1</label>
    </ligand>
</feature>
<dbReference type="InterPro" id="IPR001881">
    <property type="entry name" value="EGF-like_Ca-bd_dom"/>
</dbReference>
<dbReference type="InterPro" id="IPR033116">
    <property type="entry name" value="TRYPSIN_SER"/>
</dbReference>
<dbReference type="FunFam" id="2.60.120.290:FF:000012">
    <property type="entry name" value="mannan-binding lectin serine protease 1 isoform X1"/>
    <property type="match status" value="1"/>
</dbReference>
<keyword evidence="17" id="KW-0391">Immunity</keyword>
<dbReference type="InterPro" id="IPR001254">
    <property type="entry name" value="Trypsin_dom"/>
</dbReference>
<dbReference type="Gene3D" id="2.40.10.10">
    <property type="entry name" value="Trypsin-like serine proteases"/>
    <property type="match status" value="1"/>
</dbReference>
<evidence type="ECO:0000256" key="24">
    <source>
        <dbReference type="ARBA" id="ARBA00093536"/>
    </source>
</evidence>
<comment type="catalytic activity">
    <reaction evidence="1">
        <text>Selective cleavage of Lys(or Arg)-|-Ile bond in complement subcomponent C1s to form the active form of C1s (EC 3.4.21.42).</text>
        <dbReference type="EC" id="3.4.21.41"/>
    </reaction>
</comment>
<dbReference type="PROSITE" id="PS01186">
    <property type="entry name" value="EGF_2"/>
    <property type="match status" value="1"/>
</dbReference>
<keyword evidence="18" id="KW-0180">Complement pathway</keyword>
<dbReference type="InterPro" id="IPR000859">
    <property type="entry name" value="CUB_dom"/>
</dbReference>
<dbReference type="SMART" id="SM00179">
    <property type="entry name" value="EGF_CA"/>
    <property type="match status" value="1"/>
</dbReference>
<keyword evidence="12" id="KW-0732">Signal</keyword>
<keyword evidence="8" id="KW-0399">Innate immunity</keyword>
<feature type="disulfide bond" evidence="26">
    <location>
        <begin position="377"/>
        <end position="410"/>
    </location>
</feature>
<feature type="disulfide bond" evidence="26">
    <location>
        <begin position="188"/>
        <end position="205"/>
    </location>
</feature>
<dbReference type="GO" id="GO:0009986">
    <property type="term" value="C:cell surface"/>
    <property type="evidence" value="ECO:0007669"/>
    <property type="project" value="UniProtKB-SubCell"/>
</dbReference>
<evidence type="ECO:0000256" key="23">
    <source>
        <dbReference type="ARBA" id="ARBA00093383"/>
    </source>
</evidence>
<evidence type="ECO:0000259" key="33">
    <source>
        <dbReference type="PROSITE" id="PS50923"/>
    </source>
</evidence>
<dbReference type="FunFam" id="2.10.25.10:FF:000059">
    <property type="entry name" value="Mannan-binding lectin serine protease 1"/>
    <property type="match status" value="1"/>
</dbReference>
<dbReference type="GO" id="GO:0004252">
    <property type="term" value="F:serine-type endopeptidase activity"/>
    <property type="evidence" value="ECO:0007669"/>
    <property type="project" value="UniProtKB-EC"/>
</dbReference>
<evidence type="ECO:0000256" key="21">
    <source>
        <dbReference type="ARBA" id="ARBA00023278"/>
    </source>
</evidence>
<comment type="subunit">
    <text evidence="24">Core component of the complement C1 complex, a calcium-dependent complex composed of 1 molecule of the C1Q subcomplex, 2 molecules of C1R and 2 molecules of C1S. The C1Q subcomplex is composed 18 subunits: 3 chains of C1QA, C1QB, and C1QC trimerize to form 6 collagen-like triple helices connected to six globular ligand-recognition modules. Within the C1 complex, C1R is a dimer of identical chains, each of which is activated by cleavage into two chains, heavy and light, connected by disulfide bonds.</text>
</comment>
<keyword evidence="14" id="KW-0378">Hydrolase</keyword>
<feature type="disulfide bond" description="Interchain (between heavy and light chains)" evidence="26">
    <location>
        <begin position="483"/>
        <end position="607"/>
    </location>
</feature>
<feature type="modified residue" description="Phosphoserine; by CK2" evidence="27">
    <location>
        <position position="246"/>
    </location>
</feature>
<evidence type="ECO:0000259" key="32">
    <source>
        <dbReference type="PROSITE" id="PS50240"/>
    </source>
</evidence>
<feature type="modified residue" description="(3R)-3-hydroxyasparagine" evidence="27">
    <location>
        <position position="207"/>
    </location>
</feature>
<feature type="disulfide bond" evidence="26">
    <location>
        <begin position="216"/>
        <end position="229"/>
    </location>
</feature>
<feature type="binding site" evidence="28">
    <location>
        <position position="166"/>
    </location>
    <ligand>
        <name>Ca(2+)</name>
        <dbReference type="ChEBI" id="CHEBI:29108"/>
        <label>1</label>
    </ligand>
</feature>
<dbReference type="Proteomes" id="UP000018467">
    <property type="component" value="Unassembled WGS sequence"/>
</dbReference>
<keyword evidence="11 28" id="KW-0479">Metal-binding</keyword>
<keyword evidence="9 30" id="KW-0768">Sushi</keyword>
<dbReference type="PROSITE" id="PS50240">
    <property type="entry name" value="TRYPSIN_DOM"/>
    <property type="match status" value="1"/>
</dbReference>
<feature type="disulfide bond" evidence="26">
    <location>
        <begin position="349"/>
        <end position="397"/>
    </location>
</feature>
<feature type="disulfide bond" evidence="26 29">
    <location>
        <begin position="291"/>
        <end position="308"/>
    </location>
</feature>
<feature type="binding site" evidence="28">
    <location>
        <position position="187"/>
    </location>
    <ligand>
        <name>Ca(2+)</name>
        <dbReference type="ChEBI" id="CHEBI:29108"/>
        <label>2</label>
    </ligand>
</feature>
<comment type="caution">
    <text evidence="30">Lacks conserved residue(s) required for the propagation of feature annotation.</text>
</comment>
<accession>A0A3B1IUI0</accession>
<feature type="disulfide bond" evidence="26">
    <location>
        <begin position="649"/>
        <end position="672"/>
    </location>
</feature>
<comment type="function">
    <text evidence="23">Serine protease component of the complement C1 complex, a multiprotein complex that initiates the classical pathway of the complement system, a cascade of proteins that leads to phagocytosis and breakdown of pathogens and signaling that strengthens the adaptive immune system. C1R catalyzes the first enzymatic step in the classical complement pathway: it is activated by the C1Q subcomplex of the C1 complex, which associates with IgG or IgM immunoglobulins complexed with antigens to form antigen-antibody complexes on the surface of pathogens. Immunoglobulin-binding promotes the autocatalytic cleavage and activation of C1R. Activated C1R then cleaves and activates C1S, the second protease of the classical complement pathway. It is unclear if C1R activates C1S within single, strained C1 complexes or between neighboring C1 complexes on surfaces.</text>
</comment>
<protein>
    <recommendedName>
        <fullName evidence="4">complement subcomponent C1r</fullName>
        <ecNumber evidence="4">3.4.21.41</ecNumber>
    </recommendedName>
</protein>
<dbReference type="Pfam" id="PF00089">
    <property type="entry name" value="Trypsin"/>
    <property type="match status" value="1"/>
</dbReference>
<dbReference type="CDD" id="cd00054">
    <property type="entry name" value="EGF_CA"/>
    <property type="match status" value="1"/>
</dbReference>
<evidence type="ECO:0000256" key="2">
    <source>
        <dbReference type="ARBA" id="ARBA00004241"/>
    </source>
</evidence>
<dbReference type="GO" id="GO:0045087">
    <property type="term" value="P:innate immune response"/>
    <property type="evidence" value="ECO:0007669"/>
    <property type="project" value="UniProtKB-KW"/>
</dbReference>
<keyword evidence="21 27" id="KW-0379">Hydroxylation</keyword>
<dbReference type="PROSITE" id="PS01180">
    <property type="entry name" value="CUB"/>
    <property type="match status" value="2"/>
</dbReference>
<dbReference type="GO" id="GO:0031638">
    <property type="term" value="P:zymogen activation"/>
    <property type="evidence" value="ECO:0007669"/>
    <property type="project" value="TreeGrafter"/>
</dbReference>
<evidence type="ECO:0000256" key="16">
    <source>
        <dbReference type="ARBA" id="ARBA00022825"/>
    </source>
</evidence>
<reference evidence="34" key="3">
    <citation type="submission" date="2025-08" db="UniProtKB">
        <authorList>
            <consortium name="Ensembl"/>
        </authorList>
    </citation>
    <scope>IDENTIFICATION</scope>
</reference>
<dbReference type="FunFam" id="2.40.10.10:FF:000002">
    <property type="entry name" value="Transmembrane protease serine"/>
    <property type="match status" value="1"/>
</dbReference>
<evidence type="ECO:0000256" key="22">
    <source>
        <dbReference type="ARBA" id="ARBA00024195"/>
    </source>
</evidence>
<evidence type="ECO:0000256" key="30">
    <source>
        <dbReference type="PROSITE-ProRule" id="PRU00302"/>
    </source>
</evidence>
<evidence type="ECO:0000256" key="9">
    <source>
        <dbReference type="ARBA" id="ARBA00022659"/>
    </source>
</evidence>
<dbReference type="GO" id="GO:0072562">
    <property type="term" value="C:blood microparticle"/>
    <property type="evidence" value="ECO:0007669"/>
    <property type="project" value="TreeGrafter"/>
</dbReference>
<feature type="disulfide bond" evidence="26">
    <location>
        <begin position="415"/>
        <end position="461"/>
    </location>
</feature>
<dbReference type="InterPro" id="IPR018097">
    <property type="entry name" value="EGF_Ca-bd_CS"/>
</dbReference>
<evidence type="ECO:0000256" key="7">
    <source>
        <dbReference type="ARBA" id="ARBA00022553"/>
    </source>
</evidence>
<evidence type="ECO:0000256" key="20">
    <source>
        <dbReference type="ARBA" id="ARBA00023180"/>
    </source>
</evidence>
<feature type="binding site" evidence="28">
    <location>
        <position position="283"/>
    </location>
    <ligand>
        <name>Ca(2+)</name>
        <dbReference type="ChEBI" id="CHEBI:29108"/>
        <label>3</label>
    </ligand>
</feature>
<keyword evidence="28" id="KW-0106">Calcium</keyword>
<evidence type="ECO:0000256" key="27">
    <source>
        <dbReference type="PIRSR" id="PIRSR001155-3"/>
    </source>
</evidence>
<dbReference type="CDD" id="cd00190">
    <property type="entry name" value="Tryp_SPc"/>
    <property type="match status" value="1"/>
</dbReference>
<evidence type="ECO:0000256" key="8">
    <source>
        <dbReference type="ARBA" id="ARBA00022588"/>
    </source>
</evidence>
<evidence type="ECO:0000256" key="28">
    <source>
        <dbReference type="PIRSR" id="PIRSR001155-4"/>
    </source>
</evidence>
<evidence type="ECO:0000256" key="17">
    <source>
        <dbReference type="ARBA" id="ARBA00022859"/>
    </source>
</evidence>
<dbReference type="InterPro" id="IPR009003">
    <property type="entry name" value="Peptidase_S1_PA"/>
</dbReference>
<reference evidence="35" key="2">
    <citation type="journal article" date="2014" name="Nat. Commun.">
        <title>The cavefish genome reveals candidate genes for eye loss.</title>
        <authorList>
            <person name="McGaugh S.E."/>
            <person name="Gross J.B."/>
            <person name="Aken B."/>
            <person name="Blin M."/>
            <person name="Borowsky R."/>
            <person name="Chalopin D."/>
            <person name="Hinaux H."/>
            <person name="Jeffery W.R."/>
            <person name="Keene A."/>
            <person name="Ma L."/>
            <person name="Minx P."/>
            <person name="Murphy D."/>
            <person name="O'Quin K.E."/>
            <person name="Retaux S."/>
            <person name="Rohner N."/>
            <person name="Searle S.M."/>
            <person name="Stahl B.A."/>
            <person name="Tabin C."/>
            <person name="Volff J.N."/>
            <person name="Yoshizawa M."/>
            <person name="Warren W.C."/>
        </authorList>
    </citation>
    <scope>NUCLEOTIDE SEQUENCE [LARGE SCALE GENOMIC DNA]</scope>
    <source>
        <strain evidence="35">female</strain>
    </source>
</reference>
<dbReference type="Ensembl" id="ENSAMXT00000052097.1">
    <property type="protein sequence ID" value="ENSAMXP00000033346.1"/>
    <property type="gene ID" value="ENSAMXG00000040474.1"/>
</dbReference>
<dbReference type="PANTHER" id="PTHR24255">
    <property type="entry name" value="COMPLEMENT COMPONENT 1, S SUBCOMPONENT-RELATED"/>
    <property type="match status" value="1"/>
</dbReference>
<feature type="active site" description="Charge relay system" evidence="25">
    <location>
        <position position="534"/>
    </location>
</feature>
<feature type="binding site" evidence="28">
    <location>
        <position position="120"/>
    </location>
    <ligand>
        <name>Ca(2+)</name>
        <dbReference type="ChEBI" id="CHEBI:29108"/>
        <label>1</label>
    </ligand>
</feature>
<keyword evidence="35" id="KW-1185">Reference proteome</keyword>
<evidence type="ECO:0000256" key="10">
    <source>
        <dbReference type="ARBA" id="ARBA00022670"/>
    </source>
</evidence>
<dbReference type="InterPro" id="IPR001314">
    <property type="entry name" value="Peptidase_S1A"/>
</dbReference>
<reference evidence="34" key="4">
    <citation type="submission" date="2025-09" db="UniProtKB">
        <authorList>
            <consortium name="Ensembl"/>
        </authorList>
    </citation>
    <scope>IDENTIFICATION</scope>
</reference>
<keyword evidence="7 27" id="KW-0597">Phosphoprotein</keyword>
<feature type="disulfide bond" evidence="26">
    <location>
        <begin position="683"/>
        <end position="711"/>
    </location>
</feature>
<dbReference type="PROSITE" id="PS00135">
    <property type="entry name" value="TRYPSIN_SER"/>
    <property type="match status" value="1"/>
</dbReference>
<keyword evidence="15" id="KW-0068">Autocatalytic cleavage</keyword>
<reference evidence="35" key="1">
    <citation type="submission" date="2013-03" db="EMBL/GenBank/DDBJ databases">
        <authorList>
            <person name="Jeffery W."/>
            <person name="Warren W."/>
            <person name="Wilson R.K."/>
        </authorList>
    </citation>
    <scope>NUCLEOTIDE SEQUENCE</scope>
    <source>
        <strain evidence="35">female</strain>
    </source>
</reference>
<keyword evidence="16" id="KW-0720">Serine protease</keyword>
<dbReference type="FunFam" id="2.10.70.10:FF:000016">
    <property type="entry name" value="Mannan-binding lectin serine protease 1"/>
    <property type="match status" value="1"/>
</dbReference>
<evidence type="ECO:0000256" key="5">
    <source>
        <dbReference type="ARBA" id="ARBA00022525"/>
    </source>
</evidence>
<dbReference type="GO" id="GO:0006958">
    <property type="term" value="P:complement activation, classical pathway"/>
    <property type="evidence" value="ECO:0007669"/>
    <property type="project" value="UniProtKB-KW"/>
</dbReference>
<evidence type="ECO:0000256" key="18">
    <source>
        <dbReference type="ARBA" id="ARBA00022875"/>
    </source>
</evidence>
<evidence type="ECO:0000256" key="6">
    <source>
        <dbReference type="ARBA" id="ARBA00022536"/>
    </source>
</evidence>
<dbReference type="InterPro" id="IPR000742">
    <property type="entry name" value="EGF"/>
</dbReference>
<feature type="binding site" evidence="28">
    <location>
        <position position="164"/>
    </location>
    <ligand>
        <name>Ca(2+)</name>
        <dbReference type="ChEBI" id="CHEBI:29108"/>
        <label>1</label>
    </ligand>
</feature>
<feature type="disulfide bond" evidence="26">
    <location>
        <begin position="117"/>
        <end position="135"/>
    </location>
</feature>
<dbReference type="InterPro" id="IPR035976">
    <property type="entry name" value="Sushi/SCR/CCP_sf"/>
</dbReference>
<comment type="subcellular location">
    <subcellularLocation>
        <location evidence="2">Cell surface</location>
    </subcellularLocation>
    <subcellularLocation>
        <location evidence="3">Secreted</location>
    </subcellularLocation>
</comment>
<evidence type="ECO:0000313" key="35">
    <source>
        <dbReference type="Proteomes" id="UP000018467"/>
    </source>
</evidence>
<dbReference type="InParanoid" id="A0A3B1IUI0"/>
<dbReference type="InterPro" id="IPR035914">
    <property type="entry name" value="Sperma_CUB_dom_sf"/>
</dbReference>
<evidence type="ECO:0000256" key="3">
    <source>
        <dbReference type="ARBA" id="ARBA00004613"/>
    </source>
</evidence>
<dbReference type="SUPFAM" id="SSF57535">
    <property type="entry name" value="Complement control module/SCR domain"/>
    <property type="match status" value="2"/>
</dbReference>
<evidence type="ECO:0000256" key="12">
    <source>
        <dbReference type="ARBA" id="ARBA00022729"/>
    </source>
</evidence>
<dbReference type="SMART" id="SM00181">
    <property type="entry name" value="EGF"/>
    <property type="match status" value="1"/>
</dbReference>
<dbReference type="PRINTS" id="PR00722">
    <property type="entry name" value="CHYMOTRYPSIN"/>
</dbReference>
<dbReference type="InterPro" id="IPR043504">
    <property type="entry name" value="Peptidase_S1_PA_chymotrypsin"/>
</dbReference>
<dbReference type="SUPFAM" id="SSF57196">
    <property type="entry name" value="EGF/Laminin"/>
    <property type="match status" value="1"/>
</dbReference>
<dbReference type="PANTHER" id="PTHR24255:SF25">
    <property type="entry name" value="COMPLEMENT C1R SUBCOMPONENT"/>
    <property type="match status" value="1"/>
</dbReference>
<dbReference type="Pfam" id="PF00084">
    <property type="entry name" value="Sushi"/>
    <property type="match status" value="2"/>
</dbReference>
<dbReference type="SUPFAM" id="SSF50494">
    <property type="entry name" value="Trypsin-like serine proteases"/>
    <property type="match status" value="1"/>
</dbReference>
<dbReference type="SMART" id="SM00042">
    <property type="entry name" value="CUB"/>
    <property type="match status" value="2"/>
</dbReference>
<keyword evidence="20" id="KW-0325">Glycoprotein</keyword>
<feature type="domain" description="CUB" evidence="31">
    <location>
        <begin position="233"/>
        <end position="345"/>
    </location>
</feature>
<dbReference type="InterPro" id="IPR000436">
    <property type="entry name" value="Sushi_SCR_CCP_dom"/>
</dbReference>
<dbReference type="Pfam" id="PF14670">
    <property type="entry name" value="FXa_inhibition"/>
    <property type="match status" value="1"/>
</dbReference>
<dbReference type="SMART" id="SM00032">
    <property type="entry name" value="CCP"/>
    <property type="match status" value="2"/>
</dbReference>
<feature type="binding site" evidence="28">
    <location>
        <position position="330"/>
    </location>
    <ligand>
        <name>Ca(2+)</name>
        <dbReference type="ChEBI" id="CHEBI:29108"/>
        <label>3</label>
    </ligand>
</feature>
<comment type="similarity">
    <text evidence="22">Belongs to the peptidase S1 family. CLIP subfamily.</text>
</comment>
<evidence type="ECO:0000256" key="13">
    <source>
        <dbReference type="ARBA" id="ARBA00022737"/>
    </source>
</evidence>
<dbReference type="GO" id="GO:0005509">
    <property type="term" value="F:calcium ion binding"/>
    <property type="evidence" value="ECO:0007669"/>
    <property type="project" value="InterPro"/>
</dbReference>
<feature type="binding site" evidence="28">
    <location>
        <position position="184"/>
    </location>
    <ligand>
        <name>Ca(2+)</name>
        <dbReference type="ChEBI" id="CHEBI:29108"/>
        <label>2</label>
    </ligand>
</feature>
<evidence type="ECO:0000259" key="31">
    <source>
        <dbReference type="PROSITE" id="PS01180"/>
    </source>
</evidence>
<dbReference type="PROSITE" id="PS01187">
    <property type="entry name" value="EGF_CA"/>
    <property type="match status" value="1"/>
</dbReference>
<name>A0A3B1IUI0_ASTMX</name>
<dbReference type="SUPFAM" id="SSF49854">
    <property type="entry name" value="Spermadhesin, CUB domain"/>
    <property type="match status" value="2"/>
</dbReference>
<keyword evidence="5" id="KW-0964">Secreted</keyword>
<feature type="domain" description="Sushi" evidence="33">
    <location>
        <begin position="413"/>
        <end position="481"/>
    </location>
</feature>
<feature type="domain" description="Peptidase S1" evidence="32">
    <location>
        <begin position="496"/>
        <end position="735"/>
    </location>
</feature>
<feature type="disulfide bond" evidence="26 29">
    <location>
        <begin position="233"/>
        <end position="260"/>
    </location>
</feature>
<keyword evidence="10" id="KW-0645">Protease</keyword>
<feature type="binding site" evidence="28">
    <location>
        <position position="207"/>
    </location>
    <ligand>
        <name>Ca(2+)</name>
        <dbReference type="ChEBI" id="CHEBI:29108"/>
        <label>2</label>
    </ligand>
</feature>
<dbReference type="EC" id="3.4.21.41" evidence="4"/>
<dbReference type="CDD" id="cd00033">
    <property type="entry name" value="CCP"/>
    <property type="match status" value="1"/>
</dbReference>
<organism evidence="34 35">
    <name type="scientific">Astyanax mexicanus</name>
    <name type="common">Blind cave fish</name>
    <name type="synonym">Astyanax fasciatus mexicanus</name>
    <dbReference type="NCBI Taxonomy" id="7994"/>
    <lineage>
        <taxon>Eukaryota</taxon>
        <taxon>Metazoa</taxon>
        <taxon>Chordata</taxon>
        <taxon>Craniata</taxon>
        <taxon>Vertebrata</taxon>
        <taxon>Euteleostomi</taxon>
        <taxon>Actinopterygii</taxon>
        <taxon>Neopterygii</taxon>
        <taxon>Teleostei</taxon>
        <taxon>Ostariophysi</taxon>
        <taxon>Characiformes</taxon>
        <taxon>Characoidei</taxon>
        <taxon>Acestrorhamphidae</taxon>
        <taxon>Acestrorhamphinae</taxon>
        <taxon>Astyanax</taxon>
    </lineage>
</organism>
<dbReference type="Gene3D" id="2.10.70.10">
    <property type="entry name" value="Complement Module, domain 1"/>
    <property type="match status" value="2"/>
</dbReference>
<feature type="domain" description="Sushi" evidence="33">
    <location>
        <begin position="347"/>
        <end position="412"/>
    </location>
</feature>